<reference evidence="2" key="4">
    <citation type="submission" date="2015-11" db="EMBL/GenBank/DDBJ databases">
        <authorList>
            <consortium name="FlyBase"/>
        </authorList>
    </citation>
    <scope>NUCLEOTIDE SEQUENCE</scope>
    <source>
        <strain evidence="2">MV2-25</strain>
    </source>
</reference>
<reference evidence="2" key="1">
    <citation type="journal article" date="2005" name="Genome Res.">
        <title>Comparative genome sequencing of Drosophila pseudoobscura: chromosomal, gene, and cis-element evolution.</title>
        <authorList>
            <person name="Richards S."/>
            <person name="Liu Y."/>
            <person name="Bettencourt B.R."/>
            <person name="Hradecky P."/>
            <person name="Letovsky S."/>
            <person name="Nielsen R."/>
            <person name="Thornton K."/>
            <person name="Hubisz M.J."/>
            <person name="Chen R."/>
            <person name="Meisel R.P."/>
            <person name="Couronne O."/>
            <person name="Hua S."/>
            <person name="Smith M.A."/>
            <person name="Zhang P."/>
            <person name="Liu J."/>
            <person name="Bussemaker H.J."/>
            <person name="van Batenburg M.F."/>
            <person name="Howells S.L."/>
            <person name="Scherer S.E."/>
            <person name="Sodergren E."/>
            <person name="Matthews B.B."/>
            <person name="Crosby M.A."/>
            <person name="Schroeder A.J."/>
            <person name="Ortiz-Barrientos D."/>
            <person name="Rives C.M."/>
            <person name="Metzker M.L."/>
            <person name="Muzny D.M."/>
            <person name="Scott G."/>
            <person name="Steffen D."/>
            <person name="Wheeler D.A."/>
            <person name="Worley K.C."/>
            <person name="Havlak P."/>
            <person name="Durbin K.J."/>
            <person name="Egan A."/>
            <person name="Gill R."/>
            <person name="Hume J."/>
            <person name="Morgan M.B."/>
            <person name="Miner G."/>
            <person name="Hamilton C."/>
            <person name="Huang Y."/>
            <person name="Waldron L."/>
            <person name="Verduzco D."/>
            <person name="Clerc-Blankenburg K.P."/>
            <person name="Dubchak I."/>
            <person name="Noor M.A."/>
            <person name="Anderson W."/>
            <person name="White K.P."/>
            <person name="Clark A.G."/>
            <person name="Schaeffer S.W."/>
            <person name="Gelbart W."/>
            <person name="Weinstock G.M."/>
            <person name="Gibbs R.A."/>
        </authorList>
    </citation>
    <scope>NUCLEOTIDE SEQUENCE [LARGE SCALE GENOMIC DNA]</scope>
    <source>
        <strain evidence="2">MV2-25</strain>
    </source>
</reference>
<proteinExistence type="predicted"/>
<reference evidence="2" key="2">
    <citation type="journal article" date="2007" name="Nature">
        <title>Evolution of genes and genomes on the Drosophila phylogeny.</title>
        <authorList>
            <consortium name="Drosophila 12 Genomes Consortium"/>
            <person name="Clark A.G."/>
            <person name="Eisen M.B."/>
            <person name="Smith D.R."/>
            <person name="Bergman C.M."/>
            <person name="Oliver B."/>
            <person name="Markow T.A."/>
            <person name="Kaufman T.C."/>
            <person name="Kellis M."/>
            <person name="Gelbart W."/>
            <person name="Iyer V.N."/>
            <person name="Pollard D.A."/>
            <person name="Sackton T.B."/>
            <person name="Larracuente A.M."/>
            <person name="Singh N.D."/>
            <person name="Abad J.P."/>
            <person name="Abt D.N."/>
            <person name="Adryan B."/>
            <person name="Aguade M."/>
            <person name="Akashi H."/>
            <person name="Anderson W.W."/>
            <person name="Aquadro C.F."/>
            <person name="Ardell D.H."/>
            <person name="Arguello R."/>
            <person name="Artieri C.G."/>
            <person name="Barbash D.A."/>
            <person name="Barker D."/>
            <person name="Barsanti P."/>
            <person name="Batterham P."/>
            <person name="Batzoglou S."/>
            <person name="Begun D."/>
            <person name="Bhutkar A."/>
            <person name="Blanco E."/>
            <person name="Bosak S.A."/>
            <person name="Bradley R.K."/>
            <person name="Brand A.D."/>
            <person name="Brent M.R."/>
            <person name="Brooks A.N."/>
            <person name="Brown R.H."/>
            <person name="Butlin R.K."/>
            <person name="Caggese C."/>
            <person name="Calvi B.R."/>
            <person name="Bernardo de Carvalho A."/>
            <person name="Caspi A."/>
            <person name="Castrezana S."/>
            <person name="Celniker S.E."/>
            <person name="Chang J.L."/>
            <person name="Chapple C."/>
            <person name="Chatterji S."/>
            <person name="Chinwalla A."/>
            <person name="Civetta A."/>
            <person name="Clifton S.W."/>
            <person name="Comeron J.M."/>
            <person name="Costello J.C."/>
            <person name="Coyne J.A."/>
            <person name="Daub J."/>
            <person name="David R.G."/>
            <person name="Delcher A.L."/>
            <person name="Delehaunty K."/>
            <person name="Do C.B."/>
            <person name="Ebling H."/>
            <person name="Edwards K."/>
            <person name="Eickbush T."/>
            <person name="Evans J.D."/>
            <person name="Filipski A."/>
            <person name="Findeiss S."/>
            <person name="Freyhult E."/>
            <person name="Fulton L."/>
            <person name="Fulton R."/>
            <person name="Garcia A.C."/>
            <person name="Gardiner A."/>
            <person name="Garfield D.A."/>
            <person name="Garvin B.E."/>
            <person name="Gibson G."/>
            <person name="Gilbert D."/>
            <person name="Gnerre S."/>
            <person name="Godfrey J."/>
            <person name="Good R."/>
            <person name="Gotea V."/>
            <person name="Gravely B."/>
            <person name="Greenberg A.J."/>
            <person name="Griffiths-Jones S."/>
            <person name="Gross S."/>
            <person name="Guigo R."/>
            <person name="Gustafson E.A."/>
            <person name="Haerty W."/>
            <person name="Hahn M.W."/>
            <person name="Halligan D.L."/>
            <person name="Halpern A.L."/>
            <person name="Halter G.M."/>
            <person name="Han M.V."/>
            <person name="Heger A."/>
            <person name="Hillier L."/>
            <person name="Hinrichs A.S."/>
            <person name="Holmes I."/>
            <person name="Hoskins R.A."/>
            <person name="Hubisz M.J."/>
            <person name="Hultmark D."/>
            <person name="Huntley M.A."/>
            <person name="Jaffe D.B."/>
            <person name="Jagadeeshan S."/>
            <person name="Jeck W.R."/>
            <person name="Johnson J."/>
            <person name="Jones C.D."/>
            <person name="Jordan W.C."/>
            <person name="Karpen G.H."/>
            <person name="Kataoka E."/>
            <person name="Keightley P.D."/>
            <person name="Kheradpour P."/>
            <person name="Kirkness E.F."/>
            <person name="Koerich L.B."/>
            <person name="Kristiansen K."/>
            <person name="Kudrna D."/>
            <person name="Kulathinal R.J."/>
            <person name="Kumar S."/>
            <person name="Kwok R."/>
            <person name="Lander E."/>
            <person name="Langley C.H."/>
            <person name="Lapoint R."/>
            <person name="Lazzaro B.P."/>
            <person name="Lee S.J."/>
            <person name="Levesque L."/>
            <person name="Li R."/>
            <person name="Lin C.F."/>
            <person name="Lin M.F."/>
            <person name="Lindblad-Toh K."/>
            <person name="Llopart A."/>
            <person name="Long M."/>
            <person name="Low L."/>
            <person name="Lozovsky E."/>
            <person name="Lu J."/>
            <person name="Luo M."/>
            <person name="Machado C.A."/>
            <person name="Makalowski W."/>
            <person name="Marzo M."/>
            <person name="Matsuda M."/>
            <person name="Matzkin L."/>
            <person name="McAllister B."/>
            <person name="McBride C.S."/>
            <person name="McKernan B."/>
            <person name="McKernan K."/>
            <person name="Mendez-Lago M."/>
            <person name="Minx P."/>
            <person name="Mollenhauer M.U."/>
            <person name="Montooth K."/>
            <person name="Mount S.M."/>
            <person name="Mu X."/>
            <person name="Myers E."/>
            <person name="Negre B."/>
            <person name="Newfeld S."/>
            <person name="Nielsen R."/>
            <person name="Noor M.A."/>
            <person name="O'Grady P."/>
            <person name="Pachter L."/>
            <person name="Papaceit M."/>
            <person name="Parisi M.J."/>
            <person name="Parisi M."/>
            <person name="Parts L."/>
            <person name="Pedersen J.S."/>
            <person name="Pesole G."/>
            <person name="Phillippy A.M."/>
            <person name="Ponting C.P."/>
            <person name="Pop M."/>
            <person name="Porcelli D."/>
            <person name="Powell J.R."/>
            <person name="Prohaska S."/>
            <person name="Pruitt K."/>
            <person name="Puig M."/>
            <person name="Quesneville H."/>
            <person name="Ram K.R."/>
            <person name="Rand D."/>
            <person name="Rasmussen M.D."/>
            <person name="Reed L.K."/>
            <person name="Reenan R."/>
            <person name="Reily A."/>
            <person name="Remington K.A."/>
            <person name="Rieger T.T."/>
            <person name="Ritchie M.G."/>
            <person name="Robin C."/>
            <person name="Rogers Y.H."/>
            <person name="Rohde C."/>
            <person name="Rozas J."/>
            <person name="Rubenfield M.J."/>
            <person name="Ruiz A."/>
            <person name="Russo S."/>
            <person name="Salzberg S.L."/>
            <person name="Sanchez-Gracia A."/>
            <person name="Saranga D.J."/>
            <person name="Sato H."/>
            <person name="Schaeffer S.W."/>
            <person name="Schatz M.C."/>
            <person name="Schlenke T."/>
            <person name="Schwartz R."/>
            <person name="Segarra C."/>
            <person name="Singh R.S."/>
            <person name="Sirot L."/>
            <person name="Sirota M."/>
            <person name="Sisneros N.B."/>
            <person name="Smith C.D."/>
            <person name="Smith T.F."/>
            <person name="Spieth J."/>
            <person name="Stage D.E."/>
            <person name="Stark A."/>
            <person name="Stephan W."/>
            <person name="Strausberg R.L."/>
            <person name="Strempel S."/>
            <person name="Sturgill D."/>
            <person name="Sutton G."/>
            <person name="Sutton G.G."/>
            <person name="Tao W."/>
            <person name="Teichmann S."/>
            <person name="Tobari Y.N."/>
            <person name="Tomimura Y."/>
            <person name="Tsolas J.M."/>
            <person name="Valente V.L."/>
            <person name="Venter E."/>
            <person name="Venter J.C."/>
            <person name="Vicario S."/>
            <person name="Vieira F.G."/>
            <person name="Vilella A.J."/>
            <person name="Villasante A."/>
            <person name="Walenz B."/>
            <person name="Wang J."/>
            <person name="Wasserman M."/>
            <person name="Watts T."/>
            <person name="Wilson D."/>
            <person name="Wilson R.K."/>
            <person name="Wing R.A."/>
            <person name="Wolfner M.F."/>
            <person name="Wong A."/>
            <person name="Wong G.K."/>
            <person name="Wu C.I."/>
            <person name="Wu G."/>
            <person name="Yamamoto D."/>
            <person name="Yang H.P."/>
            <person name="Yang S.P."/>
            <person name="Yorke J.A."/>
            <person name="Yoshida K."/>
            <person name="Zdobnov E."/>
            <person name="Zhang P."/>
            <person name="Zhang Y."/>
            <person name="Zimin A.V."/>
            <person name="Baldwin J."/>
            <person name="Abdouelleil A."/>
            <person name="Abdulkadir J."/>
            <person name="Abebe A."/>
            <person name="Abera B."/>
            <person name="Abreu J."/>
            <person name="Acer S.C."/>
            <person name="Aftuck L."/>
            <person name="Alexander A."/>
            <person name="An P."/>
            <person name="Anderson E."/>
            <person name="Anderson S."/>
            <person name="Arachi H."/>
            <person name="Azer M."/>
            <person name="Bachantsang P."/>
            <person name="Barry A."/>
            <person name="Bayul T."/>
            <person name="Berlin A."/>
            <person name="Bessette D."/>
            <person name="Bloom T."/>
            <person name="Blye J."/>
            <person name="Boguslavskiy L."/>
            <person name="Bonnet C."/>
            <person name="Boukhgalter B."/>
            <person name="Bourzgui I."/>
            <person name="Brown A."/>
            <person name="Cahill P."/>
            <person name="Channer S."/>
            <person name="Cheshatsang Y."/>
            <person name="Chuda L."/>
            <person name="Citroen M."/>
            <person name="Collymore A."/>
            <person name="Cooke P."/>
            <person name="Costello M."/>
            <person name="D'Aco K."/>
            <person name="Daza R."/>
            <person name="De Haan G."/>
            <person name="DeGray S."/>
            <person name="DeMaso C."/>
            <person name="Dhargay N."/>
            <person name="Dooley K."/>
            <person name="Dooley E."/>
            <person name="Doricent M."/>
            <person name="Dorje P."/>
            <person name="Dorjee K."/>
            <person name="Dupes A."/>
            <person name="Elong R."/>
            <person name="Falk J."/>
            <person name="Farina A."/>
            <person name="Faro S."/>
            <person name="Ferguson D."/>
            <person name="Fisher S."/>
            <person name="Foley C.D."/>
            <person name="Franke A."/>
            <person name="Friedrich D."/>
            <person name="Gadbois L."/>
            <person name="Gearin G."/>
            <person name="Gearin C.R."/>
            <person name="Giannoukos G."/>
            <person name="Goode T."/>
            <person name="Graham J."/>
            <person name="Grandbois E."/>
            <person name="Grewal S."/>
            <person name="Gyaltsen K."/>
            <person name="Hafez N."/>
            <person name="Hagos B."/>
            <person name="Hall J."/>
            <person name="Henson C."/>
            <person name="Hollinger A."/>
            <person name="Honan T."/>
            <person name="Huard M.D."/>
            <person name="Hughes L."/>
            <person name="Hurhula B."/>
            <person name="Husby M.E."/>
            <person name="Kamat A."/>
            <person name="Kanga B."/>
            <person name="Kashin S."/>
            <person name="Khazanovich D."/>
            <person name="Kisner P."/>
            <person name="Lance K."/>
            <person name="Lara M."/>
            <person name="Lee W."/>
            <person name="Lennon N."/>
            <person name="Letendre F."/>
            <person name="LeVine R."/>
            <person name="Lipovsky A."/>
            <person name="Liu X."/>
            <person name="Liu J."/>
            <person name="Liu S."/>
            <person name="Lokyitsang T."/>
            <person name="Lokyitsang Y."/>
            <person name="Lubonja R."/>
            <person name="Lui A."/>
            <person name="MacDonald P."/>
            <person name="Magnisalis V."/>
            <person name="Maru K."/>
            <person name="Matthews C."/>
            <person name="McCusker W."/>
            <person name="McDonough S."/>
            <person name="Mehta T."/>
            <person name="Meldrim J."/>
            <person name="Meneus L."/>
            <person name="Mihai O."/>
            <person name="Mihalev A."/>
            <person name="Mihova T."/>
            <person name="Mittelman R."/>
            <person name="Mlenga V."/>
            <person name="Montmayeur A."/>
            <person name="Mulrain L."/>
            <person name="Navidi A."/>
            <person name="Naylor J."/>
            <person name="Negash T."/>
            <person name="Nguyen T."/>
            <person name="Nguyen N."/>
            <person name="Nicol R."/>
            <person name="Norbu C."/>
            <person name="Norbu N."/>
            <person name="Novod N."/>
            <person name="O'Neill B."/>
            <person name="Osman S."/>
            <person name="Markiewicz E."/>
            <person name="Oyono O.L."/>
            <person name="Patti C."/>
            <person name="Phunkhang P."/>
            <person name="Pierre F."/>
            <person name="Priest M."/>
            <person name="Raghuraman S."/>
            <person name="Rege F."/>
            <person name="Reyes R."/>
            <person name="Rise C."/>
            <person name="Rogov P."/>
            <person name="Ross K."/>
            <person name="Ryan E."/>
            <person name="Settipalli S."/>
            <person name="Shea T."/>
            <person name="Sherpa N."/>
            <person name="Shi L."/>
            <person name="Shih D."/>
            <person name="Sparrow T."/>
            <person name="Spaulding J."/>
            <person name="Stalker J."/>
            <person name="Stange-Thomann N."/>
            <person name="Stavropoulos S."/>
            <person name="Stone C."/>
            <person name="Strader C."/>
            <person name="Tesfaye S."/>
            <person name="Thomson T."/>
            <person name="Thoulutsang Y."/>
            <person name="Thoulutsang D."/>
            <person name="Topham K."/>
            <person name="Topping I."/>
            <person name="Tsamla T."/>
            <person name="Vassiliev H."/>
            <person name="Vo A."/>
            <person name="Wangchuk T."/>
            <person name="Wangdi T."/>
            <person name="Weiand M."/>
            <person name="Wilkinson J."/>
            <person name="Wilson A."/>
            <person name="Yadav S."/>
            <person name="Young G."/>
            <person name="Yu Q."/>
            <person name="Zembek L."/>
            <person name="Zhong D."/>
            <person name="Zimmer A."/>
            <person name="Zwirko Z."/>
            <person name="Jaffe D.B."/>
            <person name="Alvarez P."/>
            <person name="Brockman W."/>
            <person name="Butler J."/>
            <person name="Chin C."/>
            <person name="Gnerre S."/>
            <person name="Grabherr M."/>
            <person name="Kleber M."/>
            <person name="Mauceli E."/>
            <person name="MacCallum I."/>
        </authorList>
    </citation>
    <scope>NUCLEOTIDE SEQUENCE [LARGE SCALE GENOMIC DNA]</scope>
    <source>
        <strain evidence="2">MV2-25</strain>
    </source>
</reference>
<reference evidence="2" key="3">
    <citation type="journal article" date="2012" name="PLoS ONE">
        <title>Mind the gap: upgrading genomes with Pacific Biosciences RS long-read sequencing technology.</title>
        <authorList>
            <person name="English A.C."/>
            <person name="Richards S."/>
            <person name="Han Y."/>
            <person name="Wang M."/>
            <person name="Vee V."/>
            <person name="Qu J."/>
            <person name="Qin X."/>
            <person name="Muzny D.M."/>
            <person name="Reid J.G."/>
            <person name="Worley K.C."/>
            <person name="Gibbs R.A."/>
        </authorList>
    </citation>
    <scope>NUCLEOTIDE SEQUENCE</scope>
    <source>
        <strain evidence="2">MV2-25</strain>
    </source>
</reference>
<dbReference type="InterPro" id="IPR002181">
    <property type="entry name" value="Fibrinogen_a/b/g_C_dom"/>
</dbReference>
<dbReference type="SUPFAM" id="SSF56496">
    <property type="entry name" value="Fibrinogen C-terminal domain-like"/>
    <property type="match status" value="1"/>
</dbReference>
<evidence type="ECO:0000259" key="1">
    <source>
        <dbReference type="Pfam" id="PF00147"/>
    </source>
</evidence>
<dbReference type="Gene3D" id="4.10.530.10">
    <property type="entry name" value="Gamma-fibrinogen Carboxyl Terminal Fragment, domain 2"/>
    <property type="match status" value="1"/>
</dbReference>
<feature type="domain" description="Fibrinogen C-terminal" evidence="1">
    <location>
        <begin position="11"/>
        <end position="74"/>
    </location>
</feature>
<dbReference type="STRING" id="46245.A0A0R3NXE4"/>
<dbReference type="Bgee" id="FBgn0273237">
    <property type="expression patterns" value="Expressed in male reproductive system"/>
</dbReference>
<dbReference type="Pfam" id="PF00147">
    <property type="entry name" value="Fibrinogen_C"/>
    <property type="match status" value="1"/>
</dbReference>
<gene>
    <name evidence="2" type="primary">Dpse\GA32830</name>
    <name evidence="2" type="ORF">Dpse_GA32830</name>
</gene>
<dbReference type="InterPro" id="IPR036056">
    <property type="entry name" value="Fibrinogen-like_C"/>
</dbReference>
<sequence length="80" mass="9239">MDSDEEIKEPFTGDAGDSLYSSRDQIFTTYDRSNCAVDRMGAWWHKDCTDSNLFGMYVNGWVTSMAGKGIYWKTCGWLRY</sequence>
<evidence type="ECO:0000313" key="2">
    <source>
        <dbReference type="EMBL" id="KRT05752.1"/>
    </source>
</evidence>
<organism evidence="2">
    <name type="scientific">Drosophila pseudoobscura pseudoobscura</name>
    <name type="common">Fruit fly</name>
    <dbReference type="NCBI Taxonomy" id="46245"/>
    <lineage>
        <taxon>Eukaryota</taxon>
        <taxon>Metazoa</taxon>
        <taxon>Ecdysozoa</taxon>
        <taxon>Arthropoda</taxon>
        <taxon>Hexapoda</taxon>
        <taxon>Insecta</taxon>
        <taxon>Pterygota</taxon>
        <taxon>Neoptera</taxon>
        <taxon>Endopterygota</taxon>
        <taxon>Diptera</taxon>
        <taxon>Brachycera</taxon>
        <taxon>Muscomorpha</taxon>
        <taxon>Ephydroidea</taxon>
        <taxon>Drosophilidae</taxon>
        <taxon>Drosophila</taxon>
        <taxon>Sophophora</taxon>
    </lineage>
</organism>
<accession>A0A0R3NXE4</accession>
<dbReference type="AlphaFoldDB" id="A0A0R3NXE4"/>
<name>A0A0R3NXE4_DROPS</name>
<protein>
    <recommendedName>
        <fullName evidence="1">Fibrinogen C-terminal domain-containing protein</fullName>
    </recommendedName>
</protein>
<dbReference type="EMBL" id="CH672792">
    <property type="protein sequence ID" value="KRT05752.1"/>
    <property type="molecule type" value="Genomic_DNA"/>
</dbReference>